<name>A0A0P8WTI6_9CLOT</name>
<sequence length="225" mass="25543">MNKSLILILDDILGKLEKTENSKMPKATLKDEIAFLKNEYSNTDISEHHKEIYDSMVKKGKELIRGGSLKDAKKLRYYLNYLHAALYDLRGNLKPLNWLVRGYLLSCALFVALSPQYLGPAVPLILLVPIYMGLKGIKRRSKTGLMYGLSAMPMALLTSVMVLKFEVMDHHRDLGGHILSRAQDIGRSFEFTQNLMIAVILLSIIMLISSIFTITIGTKHRRMFI</sequence>
<evidence type="ECO:0000313" key="3">
    <source>
        <dbReference type="Proteomes" id="UP000050326"/>
    </source>
</evidence>
<feature type="transmembrane region" description="Helical" evidence="1">
    <location>
        <begin position="195"/>
        <end position="216"/>
    </location>
</feature>
<gene>
    <name evidence="2" type="ORF">OXPF_04390</name>
</gene>
<dbReference type="Proteomes" id="UP000050326">
    <property type="component" value="Unassembled WGS sequence"/>
</dbReference>
<reference evidence="2 3" key="1">
    <citation type="submission" date="2015-09" db="EMBL/GenBank/DDBJ databases">
        <title>Genome sequence of Oxobacter pfennigii DSM 3222.</title>
        <authorList>
            <person name="Poehlein A."/>
            <person name="Bengelsdorf F.R."/>
            <person name="Schiel-Bengelsdorf B."/>
            <person name="Duerre P."/>
            <person name="Daniel R."/>
        </authorList>
    </citation>
    <scope>NUCLEOTIDE SEQUENCE [LARGE SCALE GENOMIC DNA]</scope>
    <source>
        <strain evidence="2 3">DSM 3222</strain>
    </source>
</reference>
<organism evidence="2 3">
    <name type="scientific">Oxobacter pfennigii</name>
    <dbReference type="NCBI Taxonomy" id="36849"/>
    <lineage>
        <taxon>Bacteria</taxon>
        <taxon>Bacillati</taxon>
        <taxon>Bacillota</taxon>
        <taxon>Clostridia</taxon>
        <taxon>Eubacteriales</taxon>
        <taxon>Clostridiaceae</taxon>
        <taxon>Oxobacter</taxon>
    </lineage>
</organism>
<keyword evidence="3" id="KW-1185">Reference proteome</keyword>
<proteinExistence type="predicted"/>
<accession>A0A0P8WTI6</accession>
<evidence type="ECO:0000313" key="2">
    <source>
        <dbReference type="EMBL" id="KPU45959.1"/>
    </source>
</evidence>
<comment type="caution">
    <text evidence="2">The sequence shown here is derived from an EMBL/GenBank/DDBJ whole genome shotgun (WGS) entry which is preliminary data.</text>
</comment>
<keyword evidence="1" id="KW-0812">Transmembrane</keyword>
<keyword evidence="1" id="KW-0472">Membrane</keyword>
<feature type="transmembrane region" description="Helical" evidence="1">
    <location>
        <begin position="144"/>
        <end position="163"/>
    </location>
</feature>
<dbReference type="EMBL" id="LKET01000016">
    <property type="protein sequence ID" value="KPU45959.1"/>
    <property type="molecule type" value="Genomic_DNA"/>
</dbReference>
<evidence type="ECO:0000256" key="1">
    <source>
        <dbReference type="SAM" id="Phobius"/>
    </source>
</evidence>
<dbReference type="OrthoDB" id="1956705at2"/>
<protein>
    <submittedName>
        <fullName evidence="2">Uncharacterized protein</fullName>
    </submittedName>
</protein>
<feature type="transmembrane region" description="Helical" evidence="1">
    <location>
        <begin position="103"/>
        <end position="132"/>
    </location>
</feature>
<dbReference type="RefSeq" id="WP_054873573.1">
    <property type="nucleotide sequence ID" value="NZ_LKET01000016.1"/>
</dbReference>
<keyword evidence="1" id="KW-1133">Transmembrane helix</keyword>
<dbReference type="AlphaFoldDB" id="A0A0P8WTI6"/>